<organism evidence="2 3">
    <name type="scientific">Populus trichocarpa</name>
    <name type="common">Western balsam poplar</name>
    <name type="synonym">Populus balsamifera subsp. trichocarpa</name>
    <dbReference type="NCBI Taxonomy" id="3694"/>
    <lineage>
        <taxon>Eukaryota</taxon>
        <taxon>Viridiplantae</taxon>
        <taxon>Streptophyta</taxon>
        <taxon>Embryophyta</taxon>
        <taxon>Tracheophyta</taxon>
        <taxon>Spermatophyta</taxon>
        <taxon>Magnoliopsida</taxon>
        <taxon>eudicotyledons</taxon>
        <taxon>Gunneridae</taxon>
        <taxon>Pentapetalae</taxon>
        <taxon>rosids</taxon>
        <taxon>fabids</taxon>
        <taxon>Malpighiales</taxon>
        <taxon>Salicaceae</taxon>
        <taxon>Saliceae</taxon>
        <taxon>Populus</taxon>
    </lineage>
</organism>
<evidence type="ECO:0000313" key="3">
    <source>
        <dbReference type="Proteomes" id="UP000006729"/>
    </source>
</evidence>
<dbReference type="AlphaFoldDB" id="A0A2K1Y6J3"/>
<evidence type="ECO:0000256" key="1">
    <source>
        <dbReference type="SAM" id="MobiDB-lite"/>
    </source>
</evidence>
<reference evidence="2 3" key="1">
    <citation type="journal article" date="2006" name="Science">
        <title>The genome of black cottonwood, Populus trichocarpa (Torr. &amp; Gray).</title>
        <authorList>
            <person name="Tuskan G.A."/>
            <person name="Difazio S."/>
            <person name="Jansson S."/>
            <person name="Bohlmann J."/>
            <person name="Grigoriev I."/>
            <person name="Hellsten U."/>
            <person name="Putnam N."/>
            <person name="Ralph S."/>
            <person name="Rombauts S."/>
            <person name="Salamov A."/>
            <person name="Schein J."/>
            <person name="Sterck L."/>
            <person name="Aerts A."/>
            <person name="Bhalerao R.R."/>
            <person name="Bhalerao R.P."/>
            <person name="Blaudez D."/>
            <person name="Boerjan W."/>
            <person name="Brun A."/>
            <person name="Brunner A."/>
            <person name="Busov V."/>
            <person name="Campbell M."/>
            <person name="Carlson J."/>
            <person name="Chalot M."/>
            <person name="Chapman J."/>
            <person name="Chen G.L."/>
            <person name="Cooper D."/>
            <person name="Coutinho P.M."/>
            <person name="Couturier J."/>
            <person name="Covert S."/>
            <person name="Cronk Q."/>
            <person name="Cunningham R."/>
            <person name="Davis J."/>
            <person name="Degroeve S."/>
            <person name="Dejardin A."/>
            <person name="Depamphilis C."/>
            <person name="Detter J."/>
            <person name="Dirks B."/>
            <person name="Dubchak I."/>
            <person name="Duplessis S."/>
            <person name="Ehlting J."/>
            <person name="Ellis B."/>
            <person name="Gendler K."/>
            <person name="Goodstein D."/>
            <person name="Gribskov M."/>
            <person name="Grimwood J."/>
            <person name="Groover A."/>
            <person name="Gunter L."/>
            <person name="Hamberger B."/>
            <person name="Heinze B."/>
            <person name="Helariutta Y."/>
            <person name="Henrissat B."/>
            <person name="Holligan D."/>
            <person name="Holt R."/>
            <person name="Huang W."/>
            <person name="Islam-Faridi N."/>
            <person name="Jones S."/>
            <person name="Jones-Rhoades M."/>
            <person name="Jorgensen R."/>
            <person name="Joshi C."/>
            <person name="Kangasjarvi J."/>
            <person name="Karlsson J."/>
            <person name="Kelleher C."/>
            <person name="Kirkpatrick R."/>
            <person name="Kirst M."/>
            <person name="Kohler A."/>
            <person name="Kalluri U."/>
            <person name="Larimer F."/>
            <person name="Leebens-Mack J."/>
            <person name="Leple J.C."/>
            <person name="Locascio P."/>
            <person name="Lou Y."/>
            <person name="Lucas S."/>
            <person name="Martin F."/>
            <person name="Montanini B."/>
            <person name="Napoli C."/>
            <person name="Nelson D.R."/>
            <person name="Nelson C."/>
            <person name="Nieminen K."/>
            <person name="Nilsson O."/>
            <person name="Pereda V."/>
            <person name="Peter G."/>
            <person name="Philippe R."/>
            <person name="Pilate G."/>
            <person name="Poliakov A."/>
            <person name="Razumovskaya J."/>
            <person name="Richardson P."/>
            <person name="Rinaldi C."/>
            <person name="Ritland K."/>
            <person name="Rouze P."/>
            <person name="Ryaboy D."/>
            <person name="Schmutz J."/>
            <person name="Schrader J."/>
            <person name="Segerman B."/>
            <person name="Shin H."/>
            <person name="Siddiqui A."/>
            <person name="Sterky F."/>
            <person name="Terry A."/>
            <person name="Tsai C.J."/>
            <person name="Uberbacher E."/>
            <person name="Unneberg P."/>
            <person name="Vahala J."/>
            <person name="Wall K."/>
            <person name="Wessler S."/>
            <person name="Yang G."/>
            <person name="Yin T."/>
            <person name="Douglas C."/>
            <person name="Marra M."/>
            <person name="Sandberg G."/>
            <person name="Van de Peer Y."/>
            <person name="Rokhsar D."/>
        </authorList>
    </citation>
    <scope>NUCLEOTIDE SEQUENCE [LARGE SCALE GENOMIC DNA]</scope>
    <source>
        <strain evidence="3">cv. Nisqually</strain>
    </source>
</reference>
<dbReference type="InParanoid" id="A0A2K1Y6J3"/>
<keyword evidence="3" id="KW-1185">Reference proteome</keyword>
<feature type="region of interest" description="Disordered" evidence="1">
    <location>
        <begin position="83"/>
        <end position="102"/>
    </location>
</feature>
<accession>A0A2K1Y6J3</accession>
<evidence type="ECO:0000313" key="2">
    <source>
        <dbReference type="EMBL" id="PNT08650.1"/>
    </source>
</evidence>
<dbReference type="EMBL" id="CM009301">
    <property type="protein sequence ID" value="PNT08650.1"/>
    <property type="molecule type" value="Genomic_DNA"/>
</dbReference>
<protein>
    <submittedName>
        <fullName evidence="2">Uncharacterized protein</fullName>
    </submittedName>
</protein>
<gene>
    <name evidence="2" type="ORF">POPTR_012G000200</name>
</gene>
<sequence length="102" mass="11643">MDAPVQQRPKILFAIFSVGKEEEEAQNSLKAWSAISVQNSPCHNQQVCDLSRVNFRLLKILNSKKKKNPIELSLKSPKCTLITPHLTSPDREKKWSSRNQKS</sequence>
<dbReference type="Proteomes" id="UP000006729">
    <property type="component" value="Chromosome 12"/>
</dbReference>
<name>A0A2K1Y6J3_POPTR</name>
<proteinExistence type="predicted"/>